<reference evidence="2 3" key="1">
    <citation type="submission" date="2017-03" db="EMBL/GenBank/DDBJ databases">
        <title>Genome sequence of Sphingomonas dokdonensis DSM 21029.</title>
        <authorList>
            <person name="Poehlein A."/>
            <person name="Wuebbeler J.H."/>
            <person name="Steinbuechel A."/>
            <person name="Daniel R."/>
        </authorList>
    </citation>
    <scope>NUCLEOTIDE SEQUENCE [LARGE SCALE GENOMIC DNA]</scope>
    <source>
        <strain evidence="2 3">DSM 21029</strain>
    </source>
</reference>
<evidence type="ECO:0000313" key="3">
    <source>
        <dbReference type="Proteomes" id="UP000197290"/>
    </source>
</evidence>
<name>A0A245ZFB8_9SPHN</name>
<dbReference type="RefSeq" id="WP_143559660.1">
    <property type="nucleotide sequence ID" value="NZ_NBBI01000006.1"/>
</dbReference>
<accession>A0A245ZFB8</accession>
<sequence length="405" mass="44416">MHRNAWLIAAAAVLFFPAVARCEVARQQEADGYTRYELLAPRDHKFRIYYEVTAATPDAVAFYNPIRDGSIASDEEVFDRATGKPLHFAEVDGTVAAAGGVAGAKPGSRYIKVDLARPVPRDGGGGRIQINKTYEDAASYHEDADGIVFERSLGIKRNSVVLPAGYVLVACNYPSQIIRQQDGRIAISFWNVTPAQAPLILKARRASVTRSASSVAVDERAHQSRNIVYYLDTPESHRFALTHDYTETRVGAATYVNIVRAGSIVSDPSARDLDTGLPLSTEVVRGDAVKSVEPNAKDVDASTVAVLFRYPPVKAGESRRLRIAETYTDPERYTLAGDELIWRRTLGRADNAVVLPSGWTVTNSSVPATVTRTADDRVRLDFLNPRTDELDVVLTARRILASVDR</sequence>
<dbReference type="AlphaFoldDB" id="A0A245ZFB8"/>
<feature type="chain" id="PRO_5013212980" description="DUF3857 domain-containing protein" evidence="1">
    <location>
        <begin position="21"/>
        <end position="405"/>
    </location>
</feature>
<organism evidence="2 3">
    <name type="scientific">Sphingomonas dokdonensis</name>
    <dbReference type="NCBI Taxonomy" id="344880"/>
    <lineage>
        <taxon>Bacteria</taxon>
        <taxon>Pseudomonadati</taxon>
        <taxon>Pseudomonadota</taxon>
        <taxon>Alphaproteobacteria</taxon>
        <taxon>Sphingomonadales</taxon>
        <taxon>Sphingomonadaceae</taxon>
        <taxon>Sphingomonas</taxon>
    </lineage>
</organism>
<evidence type="ECO:0000313" key="2">
    <source>
        <dbReference type="EMBL" id="OWK28441.1"/>
    </source>
</evidence>
<evidence type="ECO:0000256" key="1">
    <source>
        <dbReference type="SAM" id="SignalP"/>
    </source>
</evidence>
<dbReference type="EMBL" id="NBBI01000006">
    <property type="protein sequence ID" value="OWK28441.1"/>
    <property type="molecule type" value="Genomic_DNA"/>
</dbReference>
<gene>
    <name evidence="2" type="ORF">SPDO_28440</name>
</gene>
<keyword evidence="1" id="KW-0732">Signal</keyword>
<dbReference type="Proteomes" id="UP000197290">
    <property type="component" value="Unassembled WGS sequence"/>
</dbReference>
<keyword evidence="3" id="KW-1185">Reference proteome</keyword>
<feature type="signal peptide" evidence="1">
    <location>
        <begin position="1"/>
        <end position="20"/>
    </location>
</feature>
<comment type="caution">
    <text evidence="2">The sequence shown here is derived from an EMBL/GenBank/DDBJ whole genome shotgun (WGS) entry which is preliminary data.</text>
</comment>
<dbReference type="OrthoDB" id="7533449at2"/>
<protein>
    <recommendedName>
        <fullName evidence="4">DUF3857 domain-containing protein</fullName>
    </recommendedName>
</protein>
<proteinExistence type="predicted"/>
<evidence type="ECO:0008006" key="4">
    <source>
        <dbReference type="Google" id="ProtNLM"/>
    </source>
</evidence>